<dbReference type="SUPFAM" id="SSF57959">
    <property type="entry name" value="Leucine zipper domain"/>
    <property type="match status" value="1"/>
</dbReference>
<feature type="region of interest" description="Disordered" evidence="7">
    <location>
        <begin position="250"/>
        <end position="278"/>
    </location>
</feature>
<evidence type="ECO:0000256" key="4">
    <source>
        <dbReference type="ARBA" id="ARBA00023163"/>
    </source>
</evidence>
<dbReference type="InterPro" id="IPR004827">
    <property type="entry name" value="bZIP"/>
</dbReference>
<dbReference type="GO" id="GO:0000981">
    <property type="term" value="F:DNA-binding transcription factor activity, RNA polymerase II-specific"/>
    <property type="evidence" value="ECO:0007669"/>
    <property type="project" value="TreeGrafter"/>
</dbReference>
<keyword evidence="6" id="KW-0175">Coiled coil</keyword>
<dbReference type="Proteomes" id="UP000887565">
    <property type="component" value="Unplaced"/>
</dbReference>
<organism evidence="9 10">
    <name type="scientific">Romanomermis culicivorax</name>
    <name type="common">Nematode worm</name>
    <dbReference type="NCBI Taxonomy" id="13658"/>
    <lineage>
        <taxon>Eukaryota</taxon>
        <taxon>Metazoa</taxon>
        <taxon>Ecdysozoa</taxon>
        <taxon>Nematoda</taxon>
        <taxon>Enoplea</taxon>
        <taxon>Dorylaimia</taxon>
        <taxon>Mermithida</taxon>
        <taxon>Mermithoidea</taxon>
        <taxon>Mermithidae</taxon>
        <taxon>Romanomermis</taxon>
    </lineage>
</organism>
<keyword evidence="5" id="KW-0539">Nucleus</keyword>
<evidence type="ECO:0000313" key="9">
    <source>
        <dbReference type="Proteomes" id="UP000887565"/>
    </source>
</evidence>
<dbReference type="AlphaFoldDB" id="A0A915KW28"/>
<evidence type="ECO:0000256" key="3">
    <source>
        <dbReference type="ARBA" id="ARBA00023125"/>
    </source>
</evidence>
<dbReference type="GO" id="GO:0005634">
    <property type="term" value="C:nucleus"/>
    <property type="evidence" value="ECO:0007669"/>
    <property type="project" value="TreeGrafter"/>
</dbReference>
<protein>
    <submittedName>
        <fullName evidence="10">BZIP domain-containing protein</fullName>
    </submittedName>
</protein>
<evidence type="ECO:0000256" key="6">
    <source>
        <dbReference type="SAM" id="Coils"/>
    </source>
</evidence>
<dbReference type="InterPro" id="IPR046347">
    <property type="entry name" value="bZIP_sf"/>
</dbReference>
<dbReference type="Gene3D" id="1.20.5.170">
    <property type="match status" value="1"/>
</dbReference>
<keyword evidence="2" id="KW-0805">Transcription regulation</keyword>
<keyword evidence="9" id="KW-1185">Reference proteome</keyword>
<comment type="subcellular location">
    <subcellularLocation>
        <location evidence="1">Endoplasmic reticulum membrane</location>
        <topology evidence="1">Single-pass type II membrane protein</topology>
    </subcellularLocation>
</comment>
<dbReference type="PROSITE" id="PS50217">
    <property type="entry name" value="BZIP"/>
    <property type="match status" value="1"/>
</dbReference>
<feature type="domain" description="BZIP" evidence="8">
    <location>
        <begin position="38"/>
        <end position="101"/>
    </location>
</feature>
<reference evidence="10" key="1">
    <citation type="submission" date="2022-11" db="UniProtKB">
        <authorList>
            <consortium name="WormBaseParasite"/>
        </authorList>
    </citation>
    <scope>IDENTIFICATION</scope>
</reference>
<keyword evidence="3" id="KW-0238">DNA-binding</keyword>
<dbReference type="PROSITE" id="PS00036">
    <property type="entry name" value="BZIP_BASIC"/>
    <property type="match status" value="1"/>
</dbReference>
<dbReference type="Pfam" id="PF00170">
    <property type="entry name" value="bZIP_1"/>
    <property type="match status" value="1"/>
</dbReference>
<evidence type="ECO:0000259" key="8">
    <source>
        <dbReference type="PROSITE" id="PS50217"/>
    </source>
</evidence>
<feature type="coiled-coil region" evidence="6">
    <location>
        <begin position="29"/>
        <end position="104"/>
    </location>
</feature>
<dbReference type="GO" id="GO:0005789">
    <property type="term" value="C:endoplasmic reticulum membrane"/>
    <property type="evidence" value="ECO:0007669"/>
    <property type="project" value="UniProtKB-SubCell"/>
</dbReference>
<dbReference type="WBParaSite" id="nRc.2.0.1.t42353-RA">
    <property type="protein sequence ID" value="nRc.2.0.1.t42353-RA"/>
    <property type="gene ID" value="nRc.2.0.1.g42353"/>
</dbReference>
<evidence type="ECO:0000256" key="2">
    <source>
        <dbReference type="ARBA" id="ARBA00023015"/>
    </source>
</evidence>
<dbReference type="InterPro" id="IPR051381">
    <property type="entry name" value="CREB_ATF_subfamily"/>
</dbReference>
<dbReference type="GO" id="GO:0000978">
    <property type="term" value="F:RNA polymerase II cis-regulatory region sequence-specific DNA binding"/>
    <property type="evidence" value="ECO:0007669"/>
    <property type="project" value="TreeGrafter"/>
</dbReference>
<name>A0A915KW28_ROMCU</name>
<evidence type="ECO:0000313" key="10">
    <source>
        <dbReference type="WBParaSite" id="nRc.2.0.1.t42353-RA"/>
    </source>
</evidence>
<dbReference type="PANTHER" id="PTHR45996">
    <property type="entry name" value="AGAP001464-PB"/>
    <property type="match status" value="1"/>
</dbReference>
<keyword evidence="4" id="KW-0804">Transcription</keyword>
<proteinExistence type="predicted"/>
<evidence type="ECO:0000256" key="7">
    <source>
        <dbReference type="SAM" id="MobiDB-lite"/>
    </source>
</evidence>
<accession>A0A915KW28</accession>
<evidence type="ECO:0000256" key="1">
    <source>
        <dbReference type="ARBA" id="ARBA00004648"/>
    </source>
</evidence>
<evidence type="ECO:0000256" key="5">
    <source>
        <dbReference type="ARBA" id="ARBA00023242"/>
    </source>
</evidence>
<dbReference type="SMART" id="SM00338">
    <property type="entry name" value="BRLZ"/>
    <property type="match status" value="1"/>
</dbReference>
<sequence>MIYVVILLNTRPKTEGGRKFFRFWSIFQRRRVKQEERELRRIRRKIRNKRSAQESRRKKHEYISSLEERVRACDRDNLALRRQVEVLSKNNKTLAEQLKKLQMAVNNGTSKPAIQAGTCLARPQNQNFSTLGTEQVLLLSFALLVAPNYDLFGNGKNNKNSNSKFPSRKAIKEKYSTNNLSVKSTDRMLFPAGSWNNLGNTRTLNPTCDEYETSALSSGDLSPSSSSSSSSGFFDDANWNNNSPLSNNEFTFRHHSSSSLPDDNQQFDDDGGGGGGSFGSESRLVAAINWTPAVVTDTKYPLHDFDDQLNIAEILKTKDSVLSSIAVDDIDDFSVEPMFKRSKMEAENENLLNPV</sequence>
<dbReference type="PANTHER" id="PTHR45996:SF3">
    <property type="entry name" value="CREB-H TRANSCRIPTION FACTOR HOMOLOG LET-607"/>
    <property type="match status" value="1"/>
</dbReference>